<dbReference type="AlphaFoldDB" id="A0A132PAX6"/>
<keyword evidence="5" id="KW-0233">DNA recombination</keyword>
<comment type="caution">
    <text evidence="7">The sequence shown here is derived from an EMBL/GenBank/DDBJ whole genome shotgun (WGS) entry which is preliminary data.</text>
</comment>
<dbReference type="NCBIfam" id="NF033543">
    <property type="entry name" value="transpos_IS256"/>
    <property type="match status" value="1"/>
</dbReference>
<evidence type="ECO:0000313" key="7">
    <source>
        <dbReference type="EMBL" id="KWX19417.1"/>
    </source>
</evidence>
<dbReference type="GO" id="GO:0003677">
    <property type="term" value="F:DNA binding"/>
    <property type="evidence" value="ECO:0007669"/>
    <property type="project" value="UniProtKB-KW"/>
</dbReference>
<dbReference type="InterPro" id="IPR001207">
    <property type="entry name" value="Transposase_mutator"/>
</dbReference>
<keyword evidence="8" id="KW-1185">Reference proteome</keyword>
<evidence type="ECO:0000256" key="2">
    <source>
        <dbReference type="ARBA" id="ARBA00010961"/>
    </source>
</evidence>
<evidence type="ECO:0000256" key="3">
    <source>
        <dbReference type="ARBA" id="ARBA00022578"/>
    </source>
</evidence>
<dbReference type="Pfam" id="PF00872">
    <property type="entry name" value="Transposase_mut"/>
    <property type="match status" value="1"/>
</dbReference>
<name>A0A132PAX6_9MYCO</name>
<feature type="compositionally biased region" description="Polar residues" evidence="6">
    <location>
        <begin position="87"/>
        <end position="97"/>
    </location>
</feature>
<comment type="function">
    <text evidence="1">Required for the transposition of the insertion element.</text>
</comment>
<dbReference type="RefSeq" id="WP_067860049.1">
    <property type="nucleotide sequence ID" value="NZ_LGTW01000061.1"/>
</dbReference>
<evidence type="ECO:0000256" key="6">
    <source>
        <dbReference type="SAM" id="MobiDB-lite"/>
    </source>
</evidence>
<evidence type="ECO:0000256" key="5">
    <source>
        <dbReference type="ARBA" id="ARBA00023172"/>
    </source>
</evidence>
<dbReference type="PANTHER" id="PTHR33217:SF8">
    <property type="entry name" value="MUTATOR FAMILY TRANSPOSASE"/>
    <property type="match status" value="1"/>
</dbReference>
<keyword evidence="3" id="KW-0815">Transposition</keyword>
<evidence type="ECO:0000256" key="4">
    <source>
        <dbReference type="ARBA" id="ARBA00023125"/>
    </source>
</evidence>
<gene>
    <name evidence="7" type="ORF">AFM11_35980</name>
</gene>
<keyword evidence="4" id="KW-0238">DNA-binding</keyword>
<organism evidence="7 8">
    <name type="scientific">Mycolicibacterium wolinskyi</name>
    <dbReference type="NCBI Taxonomy" id="59750"/>
    <lineage>
        <taxon>Bacteria</taxon>
        <taxon>Bacillati</taxon>
        <taxon>Actinomycetota</taxon>
        <taxon>Actinomycetes</taxon>
        <taxon>Mycobacteriales</taxon>
        <taxon>Mycobacteriaceae</taxon>
        <taxon>Mycolicibacterium</taxon>
    </lineage>
</organism>
<dbReference type="GO" id="GO:0006313">
    <property type="term" value="P:DNA transposition"/>
    <property type="evidence" value="ECO:0007669"/>
    <property type="project" value="InterPro"/>
</dbReference>
<dbReference type="Proteomes" id="UP000070612">
    <property type="component" value="Unassembled WGS sequence"/>
</dbReference>
<proteinExistence type="inferred from homology"/>
<dbReference type="EMBL" id="LGTW01000061">
    <property type="protein sequence ID" value="KWX19417.1"/>
    <property type="molecule type" value="Genomic_DNA"/>
</dbReference>
<dbReference type="PANTHER" id="PTHR33217">
    <property type="entry name" value="TRANSPOSASE FOR INSERTION SEQUENCE ELEMENT IS1081"/>
    <property type="match status" value="1"/>
</dbReference>
<reference evidence="7 8" key="1">
    <citation type="submission" date="2015-07" db="EMBL/GenBank/DDBJ databases">
        <title>A draft genome sequence of Mycobacterium wolinskyi.</title>
        <authorList>
            <person name="de Man T.J."/>
            <person name="Perry K.A."/>
            <person name="Coulliette A.D."/>
            <person name="Jensen B."/>
            <person name="Toney N.C."/>
            <person name="Limbago B.M."/>
            <person name="Noble-Wang J."/>
        </authorList>
    </citation>
    <scope>NUCLEOTIDE SEQUENCE [LARGE SCALE GENOMIC DNA]</scope>
    <source>
        <strain evidence="7 8">CDC_01</strain>
    </source>
</reference>
<dbReference type="PATRIC" id="fig|59750.3.peg.6573"/>
<feature type="region of interest" description="Disordered" evidence="6">
    <location>
        <begin position="78"/>
        <end position="117"/>
    </location>
</feature>
<evidence type="ECO:0000256" key="1">
    <source>
        <dbReference type="ARBA" id="ARBA00002190"/>
    </source>
</evidence>
<accession>A0A132PAX6</accession>
<comment type="similarity">
    <text evidence="2">Belongs to the transposase mutator family.</text>
</comment>
<dbReference type="GO" id="GO:0004803">
    <property type="term" value="F:transposase activity"/>
    <property type="evidence" value="ECO:0007669"/>
    <property type="project" value="InterPro"/>
</dbReference>
<protein>
    <submittedName>
        <fullName evidence="7">Transposase</fullName>
    </submittedName>
</protein>
<evidence type="ECO:0000313" key="8">
    <source>
        <dbReference type="Proteomes" id="UP000070612"/>
    </source>
</evidence>
<sequence length="451" mass="49105">MTTGKDVDSSLVEVDSTVEMAEALRASGAVDDLLAQIDSGEVALTGEGGLLPGLIKLALERGLAAELTDHLGYEKGDPIGRALPNARNGSSPKTVQTEAGPVPLDVPRDRDGSFTPTLVPKGQRRIGGLDDMIISLYAGGMTLRDIQFHLASTIGTEVSHETISKIVDEISDEVLAWQRRPLEPLYPVIYLDAMIVKVKDGGHTRNKAAHIAVGVDMDGIKHVLGIWVQPNEGASFWASVCSDLANRGVKDVLIVCCDGLTGFPEAIAATWSAAAVQTCVVHLIRNALRFVSYGDRKAVAAALKPVYTAPSVDAARAELDLFAASELGKNNPTVTKAFERAWEQFVPFLAFPPELRRVIYTTNSIESLNYQMRKVIKNRGQFPNDASVVKLLWLAICNIEDKRAAERAKERGQKLCRTAPGRLVEGQVVTNWKKALEQLTLVYPDRIERYL</sequence>